<reference evidence="1" key="1">
    <citation type="submission" date="2023-04" db="EMBL/GenBank/DDBJ databases">
        <title>A chromosome-level genome assembly of the parasitoid wasp Eretmocerus hayati.</title>
        <authorList>
            <person name="Zhong Y."/>
            <person name="Liu S."/>
            <person name="Liu Y."/>
        </authorList>
    </citation>
    <scope>NUCLEOTIDE SEQUENCE</scope>
    <source>
        <strain evidence="1">ZJU_SS_LIU_2023</strain>
    </source>
</reference>
<accession>A0ACC2NPZ6</accession>
<protein>
    <submittedName>
        <fullName evidence="1">Uncharacterized protein</fullName>
    </submittedName>
</protein>
<organism evidence="1 2">
    <name type="scientific">Eretmocerus hayati</name>
    <dbReference type="NCBI Taxonomy" id="131215"/>
    <lineage>
        <taxon>Eukaryota</taxon>
        <taxon>Metazoa</taxon>
        <taxon>Ecdysozoa</taxon>
        <taxon>Arthropoda</taxon>
        <taxon>Hexapoda</taxon>
        <taxon>Insecta</taxon>
        <taxon>Pterygota</taxon>
        <taxon>Neoptera</taxon>
        <taxon>Endopterygota</taxon>
        <taxon>Hymenoptera</taxon>
        <taxon>Apocrita</taxon>
        <taxon>Proctotrupomorpha</taxon>
        <taxon>Chalcidoidea</taxon>
        <taxon>Aphelinidae</taxon>
        <taxon>Aphelininae</taxon>
        <taxon>Eretmocerus</taxon>
    </lineage>
</organism>
<proteinExistence type="predicted"/>
<evidence type="ECO:0000313" key="2">
    <source>
        <dbReference type="Proteomes" id="UP001239111"/>
    </source>
</evidence>
<name>A0ACC2NPZ6_9HYME</name>
<comment type="caution">
    <text evidence="1">The sequence shown here is derived from an EMBL/GenBank/DDBJ whole genome shotgun (WGS) entry which is preliminary data.</text>
</comment>
<sequence>MICLGRKNTISRRWSWVEIGCKPEYGDGFWDPSTGLLNTAQVDHEVKTSDPSAEVTGDMTGDSDSHSLLTRSQGHYETEAPNPSSGVTENSDSYRLLTSDQVYHAVDSSPSSLGRTKNEDVQVNHEFEASDSAPEQANVSSRAQEMTPPASIQENLNDDEMQIIDVVKHSRESTRDREYIEINDDEVKFSGISLATPGETLMKKEIKTGVPGRPGWAHPLHIAVLHRGSEEDNCSERATSQSASL</sequence>
<dbReference type="EMBL" id="CM056743">
    <property type="protein sequence ID" value="KAJ8673330.1"/>
    <property type="molecule type" value="Genomic_DNA"/>
</dbReference>
<dbReference type="Proteomes" id="UP001239111">
    <property type="component" value="Chromosome 3"/>
</dbReference>
<gene>
    <name evidence="1" type="ORF">QAD02_004592</name>
</gene>
<keyword evidence="2" id="KW-1185">Reference proteome</keyword>
<evidence type="ECO:0000313" key="1">
    <source>
        <dbReference type="EMBL" id="KAJ8673330.1"/>
    </source>
</evidence>